<dbReference type="PANTHER" id="PTHR46149:SF7">
    <property type="entry name" value="GTP-BINDING PROTEIN DI-RAS2"/>
    <property type="match status" value="1"/>
</dbReference>
<keyword evidence="3" id="KW-0488">Methylation</keyword>
<feature type="region of interest" description="Disordered" evidence="8">
    <location>
        <begin position="188"/>
        <end position="242"/>
    </location>
</feature>
<dbReference type="InterPro" id="IPR027417">
    <property type="entry name" value="P-loop_NTPase"/>
</dbReference>
<sequence>MGEKATYHVRLVVFGGGGVGKSAILKRFLLNTFSEKHSPTVEDLHYREFDLGTFILKVDFLDTAGDNQFPAMRRLSIANAQAFLLVYSVNSNGSFEELKKCFGEIREQRSDFPEIPLIIVGNKLDLAAGRREILKEDVAEWIFCEMSHMRVKVMECSARDNINVREVFKAFLQLSKISFPADTTALHRRSSAHASGSSKSRSSEESSVQRRSRSLIRRVSKKMTKFRDSSHSDTETNECITS</sequence>
<evidence type="ECO:0000256" key="6">
    <source>
        <dbReference type="ARBA" id="ARBA00023288"/>
    </source>
</evidence>
<evidence type="ECO:0000313" key="9">
    <source>
        <dbReference type="Proteomes" id="UP000694941"/>
    </source>
</evidence>
<dbReference type="PANTHER" id="PTHR46149">
    <property type="entry name" value="MIP08469P"/>
    <property type="match status" value="1"/>
</dbReference>
<evidence type="ECO:0000256" key="4">
    <source>
        <dbReference type="ARBA" id="ARBA00023134"/>
    </source>
</evidence>
<dbReference type="SMART" id="SM00174">
    <property type="entry name" value="RHO"/>
    <property type="match status" value="1"/>
</dbReference>
<feature type="compositionally biased region" description="Basic and acidic residues" evidence="8">
    <location>
        <begin position="225"/>
        <end position="234"/>
    </location>
</feature>
<evidence type="ECO:0000256" key="2">
    <source>
        <dbReference type="ARBA" id="ARBA00022475"/>
    </source>
</evidence>
<dbReference type="InterPro" id="IPR001806">
    <property type="entry name" value="Small_GTPase"/>
</dbReference>
<keyword evidence="5" id="KW-0472">Membrane</keyword>
<evidence type="ECO:0000313" key="10">
    <source>
        <dbReference type="RefSeq" id="XP_013792222.1"/>
    </source>
</evidence>
<comment type="similarity">
    <text evidence="7">Belongs to the small GTPase superfamily. RasD family.</text>
</comment>
<name>A0ABM1C0R3_LIMPO</name>
<dbReference type="InterPro" id="IPR052236">
    <property type="entry name" value="Small_GTPase_RasD"/>
</dbReference>
<dbReference type="InterPro" id="IPR005225">
    <property type="entry name" value="Small_GTP-bd"/>
</dbReference>
<evidence type="ECO:0000256" key="7">
    <source>
        <dbReference type="ARBA" id="ARBA00038061"/>
    </source>
</evidence>
<dbReference type="RefSeq" id="XP_013792222.1">
    <property type="nucleotide sequence ID" value="XM_013936768.2"/>
</dbReference>
<evidence type="ECO:0000256" key="5">
    <source>
        <dbReference type="ARBA" id="ARBA00023136"/>
    </source>
</evidence>
<accession>A0ABM1C0R3</accession>
<gene>
    <name evidence="10 11" type="primary">LOC106476096</name>
</gene>
<keyword evidence="4" id="KW-0342">GTP-binding</keyword>
<dbReference type="Proteomes" id="UP000694941">
    <property type="component" value="Unplaced"/>
</dbReference>
<dbReference type="SUPFAM" id="SSF52540">
    <property type="entry name" value="P-loop containing nucleoside triphosphate hydrolases"/>
    <property type="match status" value="1"/>
</dbReference>
<keyword evidence="4" id="KW-0547">Nucleotide-binding</keyword>
<reference evidence="10 11" key="1">
    <citation type="submission" date="2025-05" db="UniProtKB">
        <authorList>
            <consortium name="RefSeq"/>
        </authorList>
    </citation>
    <scope>IDENTIFICATION</scope>
    <source>
        <tissue evidence="10 11">Muscle</tissue>
    </source>
</reference>
<dbReference type="RefSeq" id="XP_022235755.1">
    <property type="nucleotide sequence ID" value="XM_022380047.1"/>
</dbReference>
<dbReference type="PRINTS" id="PR00449">
    <property type="entry name" value="RASTRNSFRMNG"/>
</dbReference>
<comment type="subcellular location">
    <subcellularLocation>
        <location evidence="1">Cell membrane</location>
        <topology evidence="1">Lipid-anchor</topology>
    </subcellularLocation>
</comment>
<evidence type="ECO:0000256" key="3">
    <source>
        <dbReference type="ARBA" id="ARBA00022481"/>
    </source>
</evidence>
<protein>
    <submittedName>
        <fullName evidence="10 11">GTP-binding protein Di-Ras2-like</fullName>
    </submittedName>
</protein>
<dbReference type="NCBIfam" id="TIGR00231">
    <property type="entry name" value="small_GTP"/>
    <property type="match status" value="1"/>
</dbReference>
<evidence type="ECO:0000256" key="8">
    <source>
        <dbReference type="SAM" id="MobiDB-lite"/>
    </source>
</evidence>
<keyword evidence="9" id="KW-1185">Reference proteome</keyword>
<keyword evidence="6" id="KW-0449">Lipoprotein</keyword>
<feature type="compositionally biased region" description="Basic residues" evidence="8">
    <location>
        <begin position="210"/>
        <end position="224"/>
    </location>
</feature>
<evidence type="ECO:0000313" key="11">
    <source>
        <dbReference type="RefSeq" id="XP_022235755.1"/>
    </source>
</evidence>
<organism evidence="9 10">
    <name type="scientific">Limulus polyphemus</name>
    <name type="common">Atlantic horseshoe crab</name>
    <dbReference type="NCBI Taxonomy" id="6850"/>
    <lineage>
        <taxon>Eukaryota</taxon>
        <taxon>Metazoa</taxon>
        <taxon>Ecdysozoa</taxon>
        <taxon>Arthropoda</taxon>
        <taxon>Chelicerata</taxon>
        <taxon>Merostomata</taxon>
        <taxon>Xiphosura</taxon>
        <taxon>Limulidae</taxon>
        <taxon>Limulus</taxon>
    </lineage>
</organism>
<proteinExistence type="inferred from homology"/>
<dbReference type="Pfam" id="PF00071">
    <property type="entry name" value="Ras"/>
    <property type="match status" value="1"/>
</dbReference>
<dbReference type="PROSITE" id="PS51419">
    <property type="entry name" value="RAB"/>
    <property type="match status" value="1"/>
</dbReference>
<keyword evidence="2" id="KW-1003">Cell membrane</keyword>
<dbReference type="SMART" id="SM00173">
    <property type="entry name" value="RAS"/>
    <property type="match status" value="1"/>
</dbReference>
<evidence type="ECO:0000256" key="1">
    <source>
        <dbReference type="ARBA" id="ARBA00004193"/>
    </source>
</evidence>
<dbReference type="PROSITE" id="PS51421">
    <property type="entry name" value="RAS"/>
    <property type="match status" value="1"/>
</dbReference>
<dbReference type="GeneID" id="106476096"/>
<dbReference type="SMART" id="SM00175">
    <property type="entry name" value="RAB"/>
    <property type="match status" value="1"/>
</dbReference>
<dbReference type="Gene3D" id="3.40.50.300">
    <property type="entry name" value="P-loop containing nucleotide triphosphate hydrolases"/>
    <property type="match status" value="1"/>
</dbReference>
<dbReference type="PROSITE" id="PS51420">
    <property type="entry name" value="RHO"/>
    <property type="match status" value="1"/>
</dbReference>